<feature type="transmembrane region" description="Helical" evidence="2">
    <location>
        <begin position="176"/>
        <end position="199"/>
    </location>
</feature>
<evidence type="ECO:0000256" key="1">
    <source>
        <dbReference type="SAM" id="MobiDB-lite"/>
    </source>
</evidence>
<dbReference type="OrthoDB" id="3031992at2759"/>
<reference evidence="3" key="1">
    <citation type="submission" date="2020-05" db="EMBL/GenBank/DDBJ databases">
        <title>Mycena genomes resolve the evolution of fungal bioluminescence.</title>
        <authorList>
            <person name="Tsai I.J."/>
        </authorList>
    </citation>
    <scope>NUCLEOTIDE SEQUENCE</scope>
    <source>
        <strain evidence="3">160909Yilan</strain>
    </source>
</reference>
<feature type="region of interest" description="Disordered" evidence="1">
    <location>
        <begin position="1"/>
        <end position="21"/>
    </location>
</feature>
<evidence type="ECO:0000256" key="2">
    <source>
        <dbReference type="SAM" id="Phobius"/>
    </source>
</evidence>
<sequence length="216" mass="23958">MSSNWASSPSGAVMKDKEKSLREKEKDILRRYKMASHFETPSRKGLFGWLRWVAFTYVCFVAYGRPDMKHLWAALRLEEEGDDSGWKEFVCGMTDRLNNVQVVGGLLLATSALFLTTVPPRPATIDYTRYGSYICIVSAFGLLIGSIICAVAGVLMLSQASACWHENVWYRNRTCVYGTTIALAGPTFSAAPATILLAFGMHSKLNILNCFLTHGP</sequence>
<evidence type="ECO:0000313" key="4">
    <source>
        <dbReference type="Proteomes" id="UP000623467"/>
    </source>
</evidence>
<organism evidence="3 4">
    <name type="scientific">Mycena sanguinolenta</name>
    <dbReference type="NCBI Taxonomy" id="230812"/>
    <lineage>
        <taxon>Eukaryota</taxon>
        <taxon>Fungi</taxon>
        <taxon>Dikarya</taxon>
        <taxon>Basidiomycota</taxon>
        <taxon>Agaricomycotina</taxon>
        <taxon>Agaricomycetes</taxon>
        <taxon>Agaricomycetidae</taxon>
        <taxon>Agaricales</taxon>
        <taxon>Marasmiineae</taxon>
        <taxon>Mycenaceae</taxon>
        <taxon>Mycena</taxon>
    </lineage>
</organism>
<evidence type="ECO:0008006" key="5">
    <source>
        <dbReference type="Google" id="ProtNLM"/>
    </source>
</evidence>
<keyword evidence="2" id="KW-1133">Transmembrane helix</keyword>
<feature type="compositionally biased region" description="Polar residues" evidence="1">
    <location>
        <begin position="1"/>
        <end position="10"/>
    </location>
</feature>
<gene>
    <name evidence="3" type="ORF">MSAN_02413900</name>
</gene>
<dbReference type="AlphaFoldDB" id="A0A8H6X384"/>
<dbReference type="EMBL" id="JACAZH010000053">
    <property type="protein sequence ID" value="KAF7333617.1"/>
    <property type="molecule type" value="Genomic_DNA"/>
</dbReference>
<feature type="transmembrane region" description="Helical" evidence="2">
    <location>
        <begin position="46"/>
        <end position="63"/>
    </location>
</feature>
<accession>A0A8H6X384</accession>
<feature type="transmembrane region" description="Helical" evidence="2">
    <location>
        <begin position="130"/>
        <end position="156"/>
    </location>
</feature>
<keyword evidence="2" id="KW-0812">Transmembrane</keyword>
<keyword evidence="2" id="KW-0472">Membrane</keyword>
<name>A0A8H6X384_9AGAR</name>
<protein>
    <recommendedName>
        <fullName evidence="5">Transmembrane protein</fullName>
    </recommendedName>
</protein>
<dbReference type="Proteomes" id="UP000623467">
    <property type="component" value="Unassembled WGS sequence"/>
</dbReference>
<evidence type="ECO:0000313" key="3">
    <source>
        <dbReference type="EMBL" id="KAF7333617.1"/>
    </source>
</evidence>
<comment type="caution">
    <text evidence="3">The sequence shown here is derived from an EMBL/GenBank/DDBJ whole genome shotgun (WGS) entry which is preliminary data.</text>
</comment>
<proteinExistence type="predicted"/>
<feature type="transmembrane region" description="Helical" evidence="2">
    <location>
        <begin position="100"/>
        <end position="118"/>
    </location>
</feature>
<keyword evidence="4" id="KW-1185">Reference proteome</keyword>